<dbReference type="AlphaFoldDB" id="A0A1L9X7J4"/>
<feature type="transmembrane region" description="Helical" evidence="7">
    <location>
        <begin position="97"/>
        <end position="117"/>
    </location>
</feature>
<feature type="transmembrane region" description="Helical" evidence="7">
    <location>
        <begin position="72"/>
        <end position="91"/>
    </location>
</feature>
<feature type="transmembrane region" description="Helical" evidence="7">
    <location>
        <begin position="308"/>
        <end position="328"/>
    </location>
</feature>
<evidence type="ECO:0000313" key="10">
    <source>
        <dbReference type="Proteomes" id="UP000184546"/>
    </source>
</evidence>
<evidence type="ECO:0000313" key="9">
    <source>
        <dbReference type="EMBL" id="OJK04294.1"/>
    </source>
</evidence>
<dbReference type="SUPFAM" id="SSF103473">
    <property type="entry name" value="MFS general substrate transporter"/>
    <property type="match status" value="1"/>
</dbReference>
<feature type="transmembrane region" description="Helical" evidence="7">
    <location>
        <begin position="397"/>
        <end position="422"/>
    </location>
</feature>
<dbReference type="InterPro" id="IPR020846">
    <property type="entry name" value="MFS_dom"/>
</dbReference>
<dbReference type="EMBL" id="KV878970">
    <property type="protein sequence ID" value="OJK04294.1"/>
    <property type="molecule type" value="Genomic_DNA"/>
</dbReference>
<evidence type="ECO:0000256" key="4">
    <source>
        <dbReference type="ARBA" id="ARBA00022989"/>
    </source>
</evidence>
<dbReference type="Gene3D" id="3.40.50.720">
    <property type="entry name" value="NAD(P)-binding Rossmann-like Domain"/>
    <property type="match status" value="1"/>
</dbReference>
<evidence type="ECO:0000256" key="2">
    <source>
        <dbReference type="ARBA" id="ARBA00022448"/>
    </source>
</evidence>
<feature type="transmembrane region" description="Helical" evidence="7">
    <location>
        <begin position="160"/>
        <end position="180"/>
    </location>
</feature>
<dbReference type="Gene3D" id="1.20.1250.20">
    <property type="entry name" value="MFS general substrate transporter like domains"/>
    <property type="match status" value="1"/>
</dbReference>
<dbReference type="Proteomes" id="UP000184546">
    <property type="component" value="Unassembled WGS sequence"/>
</dbReference>
<keyword evidence="4 7" id="KW-1133">Transmembrane helix</keyword>
<feature type="domain" description="Major facilitator superfamily (MFS) profile" evidence="8">
    <location>
        <begin position="33"/>
        <end position="515"/>
    </location>
</feature>
<keyword evidence="10" id="KW-1185">Reference proteome</keyword>
<dbReference type="GeneID" id="30975989"/>
<dbReference type="Pfam" id="PF07690">
    <property type="entry name" value="MFS_1"/>
    <property type="match status" value="1"/>
</dbReference>
<sequence>MTDTKEEKLAAVDYGLGDLHDDLALLRRIDWRILPTMFLTYLLQFLDKVALNYANVMGMQDDLGMQGNDFSWLATGFFIAYAVAEIPQGFLLQRYPVTKVLGVNILCWGVLLCCSAAAQNFAGMMSLRVLLGALEAVIAPALTMYTSMWYTRAESTPRYGLWYCGLGTGQIVGGLISFAAQHTSPTLAFHGWRIMFVAIGGVNILAALLVLLVLPATPAAAGFLSPSDKDRVAQRLQQEQAGGTEGEKGLHPSSFLEAFGDLQTALLVLLTILITIPAAALLNMPSGVISIVATMGSTLAIARGYSRWLAINLLLLPTLLGACLMSFLPSSNQAGCLAGIYLVNTTVAPLALIFAWTGANYKGYSMKVAGSTLVSAGFSIANIIGPQTFQARDAPGYIPAKITIVAVNAGAIVISTTLRVVYGRRNARAERMGQAAGSHIERHPKPSTIQMLTLVTGANGFIAAHCIAALLRAGHSVRGTVRTPEKASATVAALLAAGVASLDCLEIVVVADPTDLQQFAPAVAGCDAILHLASAFTYDAQPGQFEQRLLLPAIQGTTVACEAAHRCPTVRKLVIMSSFAAVYDAAQGLQPGRVYTEEDWSPLGYEEGRDTDNVAIAYRASKVLAERAAWKYIKEHAVDFQLVTLCPGMVFGEMIHPIASLAQLNASNRIVWEVAQGGRDALPPTKAPVWVDVQDLAGICLRALTTALPSHQRFLVTEGAYDTQEIADVLREAIPAARERMALGSPGHRIRDTHYACDARKVKQMLGVQLRGLRESIVPLVEQLYAMEAAQGDLEP</sequence>
<evidence type="ECO:0000256" key="6">
    <source>
        <dbReference type="ARBA" id="ARBA00037968"/>
    </source>
</evidence>
<dbReference type="OMA" id="THCIASL"/>
<comment type="subcellular location">
    <subcellularLocation>
        <location evidence="1">Membrane</location>
        <topology evidence="1">Multi-pass membrane protein</topology>
    </subcellularLocation>
</comment>
<dbReference type="RefSeq" id="XP_020060633.1">
    <property type="nucleotide sequence ID" value="XM_020202175.1"/>
</dbReference>
<evidence type="ECO:0000256" key="7">
    <source>
        <dbReference type="SAM" id="Phobius"/>
    </source>
</evidence>
<keyword evidence="2" id="KW-0813">Transport</keyword>
<dbReference type="GO" id="GO:0022857">
    <property type="term" value="F:transmembrane transporter activity"/>
    <property type="evidence" value="ECO:0007669"/>
    <property type="project" value="InterPro"/>
</dbReference>
<protein>
    <recommendedName>
        <fullName evidence="8">Major facilitator superfamily (MFS) profile domain-containing protein</fullName>
    </recommendedName>
</protein>
<reference evidence="10" key="1">
    <citation type="journal article" date="2017" name="Genome Biol.">
        <title>Comparative genomics reveals high biological diversity and specific adaptations in the industrially and medically important fungal genus Aspergillus.</title>
        <authorList>
            <person name="de Vries R.P."/>
            <person name="Riley R."/>
            <person name="Wiebenga A."/>
            <person name="Aguilar-Osorio G."/>
            <person name="Amillis S."/>
            <person name="Uchima C.A."/>
            <person name="Anderluh G."/>
            <person name="Asadollahi M."/>
            <person name="Askin M."/>
            <person name="Barry K."/>
            <person name="Battaglia E."/>
            <person name="Bayram O."/>
            <person name="Benocci T."/>
            <person name="Braus-Stromeyer S.A."/>
            <person name="Caldana C."/>
            <person name="Canovas D."/>
            <person name="Cerqueira G.C."/>
            <person name="Chen F."/>
            <person name="Chen W."/>
            <person name="Choi C."/>
            <person name="Clum A."/>
            <person name="Dos Santos R.A."/>
            <person name="Damasio A.R."/>
            <person name="Diallinas G."/>
            <person name="Emri T."/>
            <person name="Fekete E."/>
            <person name="Flipphi M."/>
            <person name="Freyberg S."/>
            <person name="Gallo A."/>
            <person name="Gournas C."/>
            <person name="Habgood R."/>
            <person name="Hainaut M."/>
            <person name="Harispe M.L."/>
            <person name="Henrissat B."/>
            <person name="Hilden K.S."/>
            <person name="Hope R."/>
            <person name="Hossain A."/>
            <person name="Karabika E."/>
            <person name="Karaffa L."/>
            <person name="Karanyi Z."/>
            <person name="Krasevec N."/>
            <person name="Kuo A."/>
            <person name="Kusch H."/>
            <person name="LaButti K."/>
            <person name="Lagendijk E.L."/>
            <person name="Lapidus A."/>
            <person name="Levasseur A."/>
            <person name="Lindquist E."/>
            <person name="Lipzen A."/>
            <person name="Logrieco A.F."/>
            <person name="MacCabe A."/>
            <person name="Maekelae M.R."/>
            <person name="Malavazi I."/>
            <person name="Melin P."/>
            <person name="Meyer V."/>
            <person name="Mielnichuk N."/>
            <person name="Miskei M."/>
            <person name="Molnar A.P."/>
            <person name="Mule G."/>
            <person name="Ngan C.Y."/>
            <person name="Orejas M."/>
            <person name="Orosz E."/>
            <person name="Ouedraogo J.P."/>
            <person name="Overkamp K.M."/>
            <person name="Park H.-S."/>
            <person name="Perrone G."/>
            <person name="Piumi F."/>
            <person name="Punt P.J."/>
            <person name="Ram A.F."/>
            <person name="Ramon A."/>
            <person name="Rauscher S."/>
            <person name="Record E."/>
            <person name="Riano-Pachon D.M."/>
            <person name="Robert V."/>
            <person name="Roehrig J."/>
            <person name="Ruller R."/>
            <person name="Salamov A."/>
            <person name="Salih N.S."/>
            <person name="Samson R.A."/>
            <person name="Sandor E."/>
            <person name="Sanguinetti M."/>
            <person name="Schuetze T."/>
            <person name="Sepcic K."/>
            <person name="Shelest E."/>
            <person name="Sherlock G."/>
            <person name="Sophianopoulou V."/>
            <person name="Squina F.M."/>
            <person name="Sun H."/>
            <person name="Susca A."/>
            <person name="Todd R.B."/>
            <person name="Tsang A."/>
            <person name="Unkles S.E."/>
            <person name="van de Wiele N."/>
            <person name="van Rossen-Uffink D."/>
            <person name="Oliveira J.V."/>
            <person name="Vesth T.C."/>
            <person name="Visser J."/>
            <person name="Yu J.-H."/>
            <person name="Zhou M."/>
            <person name="Andersen M.R."/>
            <person name="Archer D.B."/>
            <person name="Baker S.E."/>
            <person name="Benoit I."/>
            <person name="Brakhage A.A."/>
            <person name="Braus G.H."/>
            <person name="Fischer R."/>
            <person name="Frisvad J.C."/>
            <person name="Goldman G.H."/>
            <person name="Houbraken J."/>
            <person name="Oakley B."/>
            <person name="Pocsi I."/>
            <person name="Scazzocchio C."/>
            <person name="Seiboth B."/>
            <person name="vanKuyk P.A."/>
            <person name="Wortman J."/>
            <person name="Dyer P.S."/>
            <person name="Grigoriev I.V."/>
        </authorList>
    </citation>
    <scope>NUCLEOTIDE SEQUENCE [LARGE SCALE GENOMIC DNA]</scope>
    <source>
        <strain evidence="10">ATCC 16872 / CBS 172.66 / WB 5094</strain>
    </source>
</reference>
<dbReference type="InterPro" id="IPR036291">
    <property type="entry name" value="NAD(P)-bd_dom_sf"/>
</dbReference>
<feature type="transmembrane region" description="Helical" evidence="7">
    <location>
        <begin position="129"/>
        <end position="148"/>
    </location>
</feature>
<organism evidence="9 10">
    <name type="scientific">Aspergillus aculeatus (strain ATCC 16872 / CBS 172.66 / WB 5094)</name>
    <dbReference type="NCBI Taxonomy" id="690307"/>
    <lineage>
        <taxon>Eukaryota</taxon>
        <taxon>Fungi</taxon>
        <taxon>Dikarya</taxon>
        <taxon>Ascomycota</taxon>
        <taxon>Pezizomycotina</taxon>
        <taxon>Eurotiomycetes</taxon>
        <taxon>Eurotiomycetidae</taxon>
        <taxon>Eurotiales</taxon>
        <taxon>Aspergillaceae</taxon>
        <taxon>Aspergillus</taxon>
        <taxon>Aspergillus subgen. Circumdati</taxon>
    </lineage>
</organism>
<feature type="transmembrane region" description="Helical" evidence="7">
    <location>
        <begin position="451"/>
        <end position="471"/>
    </location>
</feature>
<dbReference type="GO" id="GO:0016020">
    <property type="term" value="C:membrane"/>
    <property type="evidence" value="ECO:0007669"/>
    <property type="project" value="UniProtKB-SubCell"/>
</dbReference>
<evidence type="ECO:0000256" key="3">
    <source>
        <dbReference type="ARBA" id="ARBA00022692"/>
    </source>
</evidence>
<gene>
    <name evidence="9" type="ORF">ASPACDRAFT_48867</name>
</gene>
<dbReference type="Pfam" id="PF01370">
    <property type="entry name" value="Epimerase"/>
    <property type="match status" value="1"/>
</dbReference>
<accession>A0A1L9X7J4</accession>
<dbReference type="OrthoDB" id="6730379at2759"/>
<dbReference type="InterPro" id="IPR036259">
    <property type="entry name" value="MFS_trans_sf"/>
</dbReference>
<feature type="transmembrane region" description="Helical" evidence="7">
    <location>
        <begin position="265"/>
        <end position="296"/>
    </location>
</feature>
<dbReference type="InterPro" id="IPR011701">
    <property type="entry name" value="MFS"/>
</dbReference>
<feature type="transmembrane region" description="Helical" evidence="7">
    <location>
        <begin position="334"/>
        <end position="356"/>
    </location>
</feature>
<feature type="transmembrane region" description="Helical" evidence="7">
    <location>
        <begin position="368"/>
        <end position="385"/>
    </location>
</feature>
<dbReference type="FunFam" id="1.20.1250.20:FF:000064">
    <property type="entry name" value="MFS allantoate transporter"/>
    <property type="match status" value="1"/>
</dbReference>
<feature type="transmembrane region" description="Helical" evidence="7">
    <location>
        <begin position="192"/>
        <end position="214"/>
    </location>
</feature>
<evidence type="ECO:0000259" key="8">
    <source>
        <dbReference type="PROSITE" id="PS50850"/>
    </source>
</evidence>
<name>A0A1L9X7J4_ASPA1</name>
<keyword evidence="5 7" id="KW-0472">Membrane</keyword>
<evidence type="ECO:0000256" key="1">
    <source>
        <dbReference type="ARBA" id="ARBA00004141"/>
    </source>
</evidence>
<dbReference type="PANTHER" id="PTHR43791">
    <property type="entry name" value="PERMEASE-RELATED"/>
    <property type="match status" value="1"/>
</dbReference>
<dbReference type="VEuPathDB" id="FungiDB:ASPACDRAFT_48867"/>
<proteinExistence type="inferred from homology"/>
<dbReference type="PANTHER" id="PTHR43791:SF40">
    <property type="entry name" value="THIAMINE PATHWAY TRANSPORTER THI73"/>
    <property type="match status" value="1"/>
</dbReference>
<keyword evidence="3 7" id="KW-0812">Transmembrane</keyword>
<dbReference type="InterPro" id="IPR001509">
    <property type="entry name" value="Epimerase_deHydtase"/>
</dbReference>
<evidence type="ECO:0000256" key="5">
    <source>
        <dbReference type="ARBA" id="ARBA00023136"/>
    </source>
</evidence>
<comment type="similarity">
    <text evidence="6">Belongs to the major facilitator superfamily. Allantoate permease family.</text>
</comment>
<dbReference type="PROSITE" id="PS50850">
    <property type="entry name" value="MFS"/>
    <property type="match status" value="1"/>
</dbReference>
<dbReference type="SUPFAM" id="SSF51735">
    <property type="entry name" value="NAD(P)-binding Rossmann-fold domains"/>
    <property type="match status" value="1"/>
</dbReference>